<keyword evidence="2" id="KW-0472">Membrane</keyword>
<accession>A0A0D2HUG0</accession>
<keyword evidence="4" id="KW-1185">Reference proteome</keyword>
<dbReference type="VEuPathDB" id="FungiDB:Z519_11295"/>
<feature type="transmembrane region" description="Helical" evidence="2">
    <location>
        <begin position="245"/>
        <end position="266"/>
    </location>
</feature>
<gene>
    <name evidence="3" type="ORF">Z519_11295</name>
</gene>
<dbReference type="RefSeq" id="XP_016614853.1">
    <property type="nucleotide sequence ID" value="XM_016769007.1"/>
</dbReference>
<feature type="region of interest" description="Disordered" evidence="1">
    <location>
        <begin position="1"/>
        <end position="34"/>
    </location>
</feature>
<name>A0A0D2HUG0_CLAB1</name>
<reference evidence="3" key="1">
    <citation type="submission" date="2015-01" db="EMBL/GenBank/DDBJ databases">
        <title>The Genome Sequence of Cladophialophora bantiana CBS 173.52.</title>
        <authorList>
            <consortium name="The Broad Institute Genomics Platform"/>
            <person name="Cuomo C."/>
            <person name="de Hoog S."/>
            <person name="Gorbushina A."/>
            <person name="Stielow B."/>
            <person name="Teixiera M."/>
            <person name="Abouelleil A."/>
            <person name="Chapman S.B."/>
            <person name="Priest M."/>
            <person name="Young S.K."/>
            <person name="Wortman J."/>
            <person name="Nusbaum C."/>
            <person name="Birren B."/>
        </authorList>
    </citation>
    <scope>NUCLEOTIDE SEQUENCE [LARGE SCALE GENOMIC DNA]</scope>
    <source>
        <strain evidence="3">CBS 173.52</strain>
    </source>
</reference>
<evidence type="ECO:0000256" key="1">
    <source>
        <dbReference type="SAM" id="MobiDB-lite"/>
    </source>
</evidence>
<dbReference type="Proteomes" id="UP000053789">
    <property type="component" value="Unassembled WGS sequence"/>
</dbReference>
<feature type="transmembrane region" description="Helical" evidence="2">
    <location>
        <begin position="157"/>
        <end position="179"/>
    </location>
</feature>
<dbReference type="AlphaFoldDB" id="A0A0D2HUG0"/>
<protein>
    <submittedName>
        <fullName evidence="3">Uncharacterized protein</fullName>
    </submittedName>
</protein>
<sequence length="288" mass="31563">MENRSSTSWHASSSPPKSRSSLNKLEPPPPTPSYDASALLIQPSPLLTSSLHTRNSATSAQESAYLRQAKCLQSVRFVLAGLTIATATAAVGCEGHVLHSYNRTHMGADWHLPPLWPTNVDVRPTLAILISATIITILYLIYLVVSLIPTPYSRTLLYNVIFLVSSLTGLILCIFTIPFNSLLTDPTSRHHRDSIQSWTCKFSHGASQFMADAHSLQIPVYVSHGIPIPAGFKRLCMETEVSRGLIAGLMALEAVNVGVAAVGVWLERRITSRRTQRYAKKASVSFEK</sequence>
<feature type="compositionally biased region" description="Low complexity" evidence="1">
    <location>
        <begin position="1"/>
        <end position="21"/>
    </location>
</feature>
<evidence type="ECO:0000313" key="3">
    <source>
        <dbReference type="EMBL" id="KIW88184.1"/>
    </source>
</evidence>
<keyword evidence="2" id="KW-0812">Transmembrane</keyword>
<keyword evidence="2" id="KW-1133">Transmembrane helix</keyword>
<dbReference type="GeneID" id="27704223"/>
<dbReference type="OrthoDB" id="3890746at2759"/>
<evidence type="ECO:0000256" key="2">
    <source>
        <dbReference type="SAM" id="Phobius"/>
    </source>
</evidence>
<proteinExistence type="predicted"/>
<evidence type="ECO:0000313" key="4">
    <source>
        <dbReference type="Proteomes" id="UP000053789"/>
    </source>
</evidence>
<feature type="transmembrane region" description="Helical" evidence="2">
    <location>
        <begin position="126"/>
        <end position="145"/>
    </location>
</feature>
<dbReference type="HOGENOM" id="CLU_082161_0_0_1"/>
<dbReference type="EMBL" id="KN847000">
    <property type="protein sequence ID" value="KIW88184.1"/>
    <property type="molecule type" value="Genomic_DNA"/>
</dbReference>
<organism evidence="3 4">
    <name type="scientific">Cladophialophora bantiana (strain ATCC 10958 / CBS 173.52 / CDC B-1940 / NIH 8579)</name>
    <name type="common">Xylohypha bantiana</name>
    <dbReference type="NCBI Taxonomy" id="1442370"/>
    <lineage>
        <taxon>Eukaryota</taxon>
        <taxon>Fungi</taxon>
        <taxon>Dikarya</taxon>
        <taxon>Ascomycota</taxon>
        <taxon>Pezizomycotina</taxon>
        <taxon>Eurotiomycetes</taxon>
        <taxon>Chaetothyriomycetidae</taxon>
        <taxon>Chaetothyriales</taxon>
        <taxon>Herpotrichiellaceae</taxon>
        <taxon>Cladophialophora</taxon>
    </lineage>
</organism>
<feature type="transmembrane region" description="Helical" evidence="2">
    <location>
        <begin position="77"/>
        <end position="98"/>
    </location>
</feature>